<dbReference type="EMBL" id="CBTK010000010">
    <property type="protein sequence ID" value="CDH43169.1"/>
    <property type="molecule type" value="Genomic_DNA"/>
</dbReference>
<evidence type="ECO:0000259" key="8">
    <source>
        <dbReference type="Pfam" id="PF13396"/>
    </source>
</evidence>
<dbReference type="AlphaFoldDB" id="A0A7U7G7T9"/>
<accession>A0A7U7G7T9</accession>
<comment type="caution">
    <text evidence="9">The sequence shown here is derived from an EMBL/GenBank/DDBJ whole genome shotgun (WGS) entry which is preliminary data.</text>
</comment>
<keyword evidence="3 6" id="KW-0812">Transmembrane</keyword>
<sequence length="125" mass="13758">MSNFWDILYLIASAFFFVAYLIVLFHVVVDLFRDAELGGGSKVIWLVGLIFLPVLTALIYILARGRGMAERQRAAIQRAKSDTDAYIREVAGKSPAEQIADAKALLDAGTINPEEFARLKAKALA</sequence>
<dbReference type="InterPro" id="IPR027379">
    <property type="entry name" value="CLS_N"/>
</dbReference>
<dbReference type="Proteomes" id="UP000019184">
    <property type="component" value="Unassembled WGS sequence"/>
</dbReference>
<evidence type="ECO:0000256" key="5">
    <source>
        <dbReference type="ARBA" id="ARBA00023136"/>
    </source>
</evidence>
<feature type="transmembrane region" description="Helical" evidence="6">
    <location>
        <begin position="7"/>
        <end position="28"/>
    </location>
</feature>
<comment type="subcellular location">
    <subcellularLocation>
        <location evidence="1">Cell membrane</location>
        <topology evidence="1">Multi-pass membrane protein</topology>
    </subcellularLocation>
</comment>
<keyword evidence="4 6" id="KW-1133">Transmembrane helix</keyword>
<organism evidence="9 10">
    <name type="scientific">Candidatus Contendobacter odensis Run_B_J11</name>
    <dbReference type="NCBI Taxonomy" id="1400861"/>
    <lineage>
        <taxon>Bacteria</taxon>
        <taxon>Pseudomonadati</taxon>
        <taxon>Pseudomonadota</taxon>
        <taxon>Gammaproteobacteria</taxon>
        <taxon>Candidatus Competibacteraceae</taxon>
        <taxon>Candidatus Contendibacter</taxon>
    </lineage>
</organism>
<dbReference type="Pfam" id="PF09851">
    <property type="entry name" value="SHOCT"/>
    <property type="match status" value="1"/>
</dbReference>
<dbReference type="InterPro" id="IPR018649">
    <property type="entry name" value="SHOCT"/>
</dbReference>
<proteinExistence type="predicted"/>
<evidence type="ECO:0000256" key="1">
    <source>
        <dbReference type="ARBA" id="ARBA00004651"/>
    </source>
</evidence>
<evidence type="ECO:0000256" key="4">
    <source>
        <dbReference type="ARBA" id="ARBA00022989"/>
    </source>
</evidence>
<feature type="transmembrane region" description="Helical" evidence="6">
    <location>
        <begin position="43"/>
        <end position="63"/>
    </location>
</feature>
<evidence type="ECO:0000256" key="2">
    <source>
        <dbReference type="ARBA" id="ARBA00022475"/>
    </source>
</evidence>
<gene>
    <name evidence="9" type="ORF">BN874_1070027</name>
</gene>
<evidence type="ECO:0000256" key="6">
    <source>
        <dbReference type="SAM" id="Phobius"/>
    </source>
</evidence>
<keyword evidence="5 6" id="KW-0472">Membrane</keyword>
<dbReference type="GO" id="GO:0005886">
    <property type="term" value="C:plasma membrane"/>
    <property type="evidence" value="ECO:0007669"/>
    <property type="project" value="UniProtKB-SubCell"/>
</dbReference>
<evidence type="ECO:0000256" key="3">
    <source>
        <dbReference type="ARBA" id="ARBA00022692"/>
    </source>
</evidence>
<reference evidence="9 10" key="1">
    <citation type="journal article" date="2014" name="ISME J.">
        <title>Candidatus Competibacter-lineage genomes retrieved from metagenomes reveal functional metabolic diversity.</title>
        <authorList>
            <person name="McIlroy S.J."/>
            <person name="Albertsen M."/>
            <person name="Andresen E.K."/>
            <person name="Saunders A.M."/>
            <person name="Kristiansen R."/>
            <person name="Stokholm-Bjerregaard M."/>
            <person name="Nielsen K.L."/>
            <person name="Nielsen P.H."/>
        </authorList>
    </citation>
    <scope>NUCLEOTIDE SEQUENCE [LARGE SCALE GENOMIC DNA]</scope>
    <source>
        <strain evidence="9 10">Run_B_J11</strain>
    </source>
</reference>
<protein>
    <recommendedName>
        <fullName evidence="11">Cardiolipin synthase N-terminal domain-containing protein</fullName>
    </recommendedName>
</protein>
<feature type="domain" description="Cardiolipin synthase N-terminal" evidence="8">
    <location>
        <begin position="19"/>
        <end position="64"/>
    </location>
</feature>
<evidence type="ECO:0000313" key="9">
    <source>
        <dbReference type="EMBL" id="CDH43169.1"/>
    </source>
</evidence>
<evidence type="ECO:0000259" key="7">
    <source>
        <dbReference type="Pfam" id="PF09851"/>
    </source>
</evidence>
<keyword evidence="10" id="KW-1185">Reference proteome</keyword>
<evidence type="ECO:0008006" key="11">
    <source>
        <dbReference type="Google" id="ProtNLM"/>
    </source>
</evidence>
<dbReference type="OrthoDB" id="7596142at2"/>
<name>A0A7U7G7T9_9GAMM</name>
<keyword evidence="2" id="KW-1003">Cell membrane</keyword>
<feature type="domain" description="SHOCT" evidence="7">
    <location>
        <begin position="97"/>
        <end position="124"/>
    </location>
</feature>
<dbReference type="Pfam" id="PF13396">
    <property type="entry name" value="PLDc_N"/>
    <property type="match status" value="1"/>
</dbReference>
<evidence type="ECO:0000313" key="10">
    <source>
        <dbReference type="Proteomes" id="UP000019184"/>
    </source>
</evidence>